<comment type="caution">
    <text evidence="4">The sequence shown here is derived from an EMBL/GenBank/DDBJ whole genome shotgun (WGS) entry which is preliminary data.</text>
</comment>
<evidence type="ECO:0000256" key="1">
    <source>
        <dbReference type="SAM" id="MobiDB-lite"/>
    </source>
</evidence>
<sequence>MRLRSVLAVGVTAAALSPAVVALPATADDDPLLRTKNCLTLAILGTAQDCPGSGTSATTDATDATDAGNSSDTTDISDTGDAADTSDSSTDADGATDVGSGDDVGAIGVPDETGDSTDTSGTDTVGDADTTDGTDTTGATDTADGTDTSDTSDGTDATDGTDSTDSGTSVIPAVDTGETGDAGDVPIASDENTDTGADAGTDTGNTPVVTSVEQQPAVQPQPKEGLADTAAGLQSTCAVEDSDAFPIESAINPGPKTYYPGGGFENWSVKLTNTSDDTCHNIHPIVVFLDRDRDLQSSQAQFEFRTPDGKWHPVPFERTDVDEHVGVFDDGFGGFSIPAGESVTVPVRLRFTADTTANRVTASLAVVQRRDDDGEWVGESEDYVFDISGNSQGSSLPGDAPAADELAKTGRSSDDSLLGLGATAGAFLLGGGALVVGSRRRFRRR</sequence>
<gene>
    <name evidence="4" type="ORF">H9Y04_31595</name>
</gene>
<feature type="region of interest" description="Disordered" evidence="1">
    <location>
        <begin position="49"/>
        <end position="227"/>
    </location>
</feature>
<evidence type="ECO:0000256" key="2">
    <source>
        <dbReference type="SAM" id="Phobius"/>
    </source>
</evidence>
<accession>A0ABR7SQY0</accession>
<keyword evidence="2" id="KW-0812">Transmembrane</keyword>
<feature type="chain" id="PRO_5045125434" description="LPXTG cell wall anchor domain-containing protein" evidence="3">
    <location>
        <begin position="28"/>
        <end position="445"/>
    </location>
</feature>
<evidence type="ECO:0000256" key="3">
    <source>
        <dbReference type="SAM" id="SignalP"/>
    </source>
</evidence>
<feature type="compositionally biased region" description="Low complexity" evidence="1">
    <location>
        <begin position="52"/>
        <end position="97"/>
    </location>
</feature>
<feature type="transmembrane region" description="Helical" evidence="2">
    <location>
        <begin position="417"/>
        <end position="437"/>
    </location>
</feature>
<organism evidence="4 5">
    <name type="scientific">Streptomyces polyasparticus</name>
    <dbReference type="NCBI Taxonomy" id="2767826"/>
    <lineage>
        <taxon>Bacteria</taxon>
        <taxon>Bacillati</taxon>
        <taxon>Actinomycetota</taxon>
        <taxon>Actinomycetes</taxon>
        <taxon>Kitasatosporales</taxon>
        <taxon>Streptomycetaceae</taxon>
        <taxon>Streptomyces</taxon>
    </lineage>
</organism>
<keyword evidence="5" id="KW-1185">Reference proteome</keyword>
<feature type="region of interest" description="Disordered" evidence="1">
    <location>
        <begin position="388"/>
        <end position="408"/>
    </location>
</feature>
<evidence type="ECO:0008006" key="6">
    <source>
        <dbReference type="Google" id="ProtNLM"/>
    </source>
</evidence>
<feature type="compositionally biased region" description="Low complexity" evidence="1">
    <location>
        <begin position="116"/>
        <end position="169"/>
    </location>
</feature>
<name>A0ABR7SQY0_9ACTN</name>
<evidence type="ECO:0000313" key="4">
    <source>
        <dbReference type="EMBL" id="MBC9717085.1"/>
    </source>
</evidence>
<dbReference type="EMBL" id="JACTVJ010000017">
    <property type="protein sequence ID" value="MBC9717085.1"/>
    <property type="molecule type" value="Genomic_DNA"/>
</dbReference>
<keyword evidence="3" id="KW-0732">Signal</keyword>
<evidence type="ECO:0000313" key="5">
    <source>
        <dbReference type="Proteomes" id="UP000642284"/>
    </source>
</evidence>
<dbReference type="Proteomes" id="UP000642284">
    <property type="component" value="Unassembled WGS sequence"/>
</dbReference>
<proteinExistence type="predicted"/>
<keyword evidence="2" id="KW-1133">Transmembrane helix</keyword>
<feature type="compositionally biased region" description="Low complexity" evidence="1">
    <location>
        <begin position="194"/>
        <end position="206"/>
    </location>
</feature>
<feature type="signal peptide" evidence="3">
    <location>
        <begin position="1"/>
        <end position="27"/>
    </location>
</feature>
<dbReference type="RefSeq" id="WP_187817515.1">
    <property type="nucleotide sequence ID" value="NZ_JACTVJ010000017.1"/>
</dbReference>
<reference evidence="4 5" key="1">
    <citation type="submission" date="2020-08" db="EMBL/GenBank/DDBJ databases">
        <title>Genemic of Streptomyces polyaspartic.</title>
        <authorList>
            <person name="Liu W."/>
        </authorList>
    </citation>
    <scope>NUCLEOTIDE SEQUENCE [LARGE SCALE GENOMIC DNA]</scope>
    <source>
        <strain evidence="4 5">TRM66268-LWL</strain>
    </source>
</reference>
<feature type="compositionally biased region" description="Polar residues" evidence="1">
    <location>
        <begin position="207"/>
        <end position="218"/>
    </location>
</feature>
<keyword evidence="2" id="KW-0472">Membrane</keyword>
<protein>
    <recommendedName>
        <fullName evidence="6">LPXTG cell wall anchor domain-containing protein</fullName>
    </recommendedName>
</protein>